<evidence type="ECO:0000313" key="3">
    <source>
        <dbReference type="Proteomes" id="UP000004184"/>
    </source>
</evidence>
<dbReference type="AlphaFoldDB" id="D9WZD0"/>
<gene>
    <name evidence="2" type="ORF">SSQG_05951</name>
</gene>
<keyword evidence="3" id="KW-1185">Reference proteome</keyword>
<protein>
    <submittedName>
        <fullName evidence="2">Predicted protein</fullName>
    </submittedName>
</protein>
<feature type="region of interest" description="Disordered" evidence="1">
    <location>
        <begin position="15"/>
        <end position="102"/>
    </location>
</feature>
<feature type="compositionally biased region" description="Low complexity" evidence="1">
    <location>
        <begin position="15"/>
        <end position="25"/>
    </location>
</feature>
<feature type="compositionally biased region" description="Basic and acidic residues" evidence="1">
    <location>
        <begin position="36"/>
        <end position="57"/>
    </location>
</feature>
<evidence type="ECO:0000256" key="1">
    <source>
        <dbReference type="SAM" id="MobiDB-lite"/>
    </source>
</evidence>
<dbReference type="EMBL" id="GG657757">
    <property type="protein sequence ID" value="EFL35434.1"/>
    <property type="molecule type" value="Genomic_DNA"/>
</dbReference>
<sequence length="102" mass="10649">MSRVTRICAAKRISATTSANATPSAGCRAPGQTVDLGHDNTENEEFRLREGPHHDEGDQCGLEEDAGRHGDQDALQGAFDLGGQGDAGTDDHAWQADTGSAS</sequence>
<accession>D9WZD0</accession>
<name>D9WZD0_STRVT</name>
<dbReference type="HOGENOM" id="CLU_2275985_0_0_11"/>
<proteinExistence type="predicted"/>
<dbReference type="Proteomes" id="UP000004184">
    <property type="component" value="Unassembled WGS sequence"/>
</dbReference>
<reference evidence="3" key="1">
    <citation type="submission" date="2009-02" db="EMBL/GenBank/DDBJ databases">
        <title>Annotation of Streptomyces viridochromogenes strain DSM 40736.</title>
        <authorList>
            <consortium name="The Broad Institute Genome Sequencing Platform"/>
            <consortium name="Broad Institute Microbial Sequencing Center"/>
            <person name="Fischbach M."/>
            <person name="Godfrey P."/>
            <person name="Ward D."/>
            <person name="Young S."/>
            <person name="Zeng Q."/>
            <person name="Koehrsen M."/>
            <person name="Alvarado L."/>
            <person name="Berlin A.M."/>
            <person name="Bochicchio J."/>
            <person name="Borenstein D."/>
            <person name="Chapman S.B."/>
            <person name="Chen Z."/>
            <person name="Engels R."/>
            <person name="Freedman E."/>
            <person name="Gellesch M."/>
            <person name="Goldberg J."/>
            <person name="Griggs A."/>
            <person name="Gujja S."/>
            <person name="Heilman E.R."/>
            <person name="Heiman D.I."/>
            <person name="Hepburn T.A."/>
            <person name="Howarth C."/>
            <person name="Jen D."/>
            <person name="Larson L."/>
            <person name="Lewis B."/>
            <person name="Mehta T."/>
            <person name="Park D."/>
            <person name="Pearson M."/>
            <person name="Richards J."/>
            <person name="Roberts A."/>
            <person name="Saif S."/>
            <person name="Shea T.D."/>
            <person name="Shenoy N."/>
            <person name="Sisk P."/>
            <person name="Stolte C."/>
            <person name="Sykes S.N."/>
            <person name="Thomson T."/>
            <person name="Walk T."/>
            <person name="White J."/>
            <person name="Yandava C."/>
            <person name="Straight P."/>
            <person name="Clardy J."/>
            <person name="Hung D."/>
            <person name="Kolter R."/>
            <person name="Mekalanos J."/>
            <person name="Walker S."/>
            <person name="Walsh C.T."/>
            <person name="Wieland-Brown L.C."/>
            <person name="Haas B."/>
            <person name="Nusbaum C."/>
            <person name="Birren B."/>
        </authorList>
    </citation>
    <scope>NUCLEOTIDE SEQUENCE [LARGE SCALE GENOMIC DNA]</scope>
    <source>
        <strain evidence="3">DSM 40736 / JCM 4977 / BCRC 1201 / Tue 494</strain>
    </source>
</reference>
<evidence type="ECO:0000313" key="2">
    <source>
        <dbReference type="EMBL" id="EFL35434.1"/>
    </source>
</evidence>
<organism evidence="2 3">
    <name type="scientific">Streptomyces viridochromogenes (strain DSM 40736 / JCM 4977 / BCRC 1201 / Tue 494)</name>
    <dbReference type="NCBI Taxonomy" id="591159"/>
    <lineage>
        <taxon>Bacteria</taxon>
        <taxon>Bacillati</taxon>
        <taxon>Actinomycetota</taxon>
        <taxon>Actinomycetes</taxon>
        <taxon>Kitasatosporales</taxon>
        <taxon>Streptomycetaceae</taxon>
        <taxon>Streptomyces</taxon>
    </lineage>
</organism>